<dbReference type="FunFam" id="3.40.50.300:FF:000016">
    <property type="entry name" value="Oligopeptide ABC transporter ATP-binding component"/>
    <property type="match status" value="1"/>
</dbReference>
<comment type="similarity">
    <text evidence="2">Belongs to the ABC transporter superfamily.</text>
</comment>
<dbReference type="AlphaFoldDB" id="A0A1M5JBS3"/>
<evidence type="ECO:0000256" key="5">
    <source>
        <dbReference type="ARBA" id="ARBA00022741"/>
    </source>
</evidence>
<keyword evidence="4" id="KW-1003">Cell membrane</keyword>
<dbReference type="STRING" id="1122133.SAMN02745157_4156"/>
<keyword evidence="10" id="KW-1185">Reference proteome</keyword>
<proteinExistence type="inferred from homology"/>
<dbReference type="SUPFAM" id="SSF52540">
    <property type="entry name" value="P-loop containing nucleoside triphosphate hydrolases"/>
    <property type="match status" value="1"/>
</dbReference>
<dbReference type="Pfam" id="PF08352">
    <property type="entry name" value="oligo_HPY"/>
    <property type="match status" value="1"/>
</dbReference>
<dbReference type="InterPro" id="IPR013563">
    <property type="entry name" value="Oligopep_ABC_C"/>
</dbReference>
<dbReference type="GO" id="GO:0055085">
    <property type="term" value="P:transmembrane transport"/>
    <property type="evidence" value="ECO:0007669"/>
    <property type="project" value="UniProtKB-ARBA"/>
</dbReference>
<dbReference type="PANTHER" id="PTHR43297:SF2">
    <property type="entry name" value="DIPEPTIDE TRANSPORT ATP-BINDING PROTEIN DPPD"/>
    <property type="match status" value="1"/>
</dbReference>
<dbReference type="InterPro" id="IPR050388">
    <property type="entry name" value="ABC_Ni/Peptide_Import"/>
</dbReference>
<name>A0A1M5JBS3_9HYPH</name>
<sequence length="335" mass="36256">MALLEINDLSVDFDTASGLFRAVDGVSLSVDAGEILAIVGESGSGKSVAMLAVMGLLPWSATVTAKRLAFDGRDLLTLTPRERRKLVGKDMAMIFQEPMSSLNPCFTVGFQIGETLKVHLGLDKTARRLRTLELLAAVGIPDPERRLTAFPHQLSGGISQRVMIAMALACRPKLIIADEPTTALDVTIQAQILDLLIALQRETGTGLVLITHDMGVVAETAERVSVHYAGQKIEEQPVRALFDDPHHPYTAALLAALPERAKGRFLPSIPGTVPGQFDRPPACLFEPRCRFATDRCREKVPPRQGAIAGFALCHYPLSHGRPIGHPRPEGREVAA</sequence>
<dbReference type="PANTHER" id="PTHR43297">
    <property type="entry name" value="OLIGOPEPTIDE TRANSPORT ATP-BINDING PROTEIN APPD"/>
    <property type="match status" value="1"/>
</dbReference>
<dbReference type="OrthoDB" id="9815712at2"/>
<dbReference type="GO" id="GO:0005524">
    <property type="term" value="F:ATP binding"/>
    <property type="evidence" value="ECO:0007669"/>
    <property type="project" value="UniProtKB-KW"/>
</dbReference>
<dbReference type="EMBL" id="FQUP01000004">
    <property type="protein sequence ID" value="SHG37739.1"/>
    <property type="molecule type" value="Genomic_DNA"/>
</dbReference>
<dbReference type="InterPro" id="IPR027417">
    <property type="entry name" value="P-loop_NTPase"/>
</dbReference>
<evidence type="ECO:0000256" key="1">
    <source>
        <dbReference type="ARBA" id="ARBA00004417"/>
    </source>
</evidence>
<dbReference type="InterPro" id="IPR003593">
    <property type="entry name" value="AAA+_ATPase"/>
</dbReference>
<comment type="subcellular location">
    <subcellularLocation>
        <location evidence="1">Cell inner membrane</location>
        <topology evidence="1">Peripheral membrane protein</topology>
    </subcellularLocation>
</comment>
<evidence type="ECO:0000313" key="10">
    <source>
        <dbReference type="Proteomes" id="UP000184485"/>
    </source>
</evidence>
<dbReference type="PROSITE" id="PS50893">
    <property type="entry name" value="ABC_TRANSPORTER_2"/>
    <property type="match status" value="1"/>
</dbReference>
<keyword evidence="7" id="KW-0472">Membrane</keyword>
<protein>
    <submittedName>
        <fullName evidence="9">Dipeptide transport system ATP-binding protein</fullName>
    </submittedName>
</protein>
<evidence type="ECO:0000256" key="3">
    <source>
        <dbReference type="ARBA" id="ARBA00022448"/>
    </source>
</evidence>
<dbReference type="Gene3D" id="3.40.50.300">
    <property type="entry name" value="P-loop containing nucleotide triphosphate hydrolases"/>
    <property type="match status" value="1"/>
</dbReference>
<evidence type="ECO:0000256" key="2">
    <source>
        <dbReference type="ARBA" id="ARBA00005417"/>
    </source>
</evidence>
<dbReference type="RefSeq" id="WP_073056678.1">
    <property type="nucleotide sequence ID" value="NZ_FQUP01000004.1"/>
</dbReference>
<dbReference type="InterPro" id="IPR003439">
    <property type="entry name" value="ABC_transporter-like_ATP-bd"/>
</dbReference>
<feature type="domain" description="ABC transporter" evidence="8">
    <location>
        <begin position="4"/>
        <end position="254"/>
    </location>
</feature>
<dbReference type="Pfam" id="PF00005">
    <property type="entry name" value="ABC_tran"/>
    <property type="match status" value="1"/>
</dbReference>
<evidence type="ECO:0000259" key="8">
    <source>
        <dbReference type="PROSITE" id="PS50893"/>
    </source>
</evidence>
<dbReference type="Proteomes" id="UP000184485">
    <property type="component" value="Unassembled WGS sequence"/>
</dbReference>
<dbReference type="CDD" id="cd03257">
    <property type="entry name" value="ABC_NikE_OppD_transporters"/>
    <property type="match status" value="1"/>
</dbReference>
<dbReference type="SMART" id="SM00382">
    <property type="entry name" value="AAA"/>
    <property type="match status" value="1"/>
</dbReference>
<dbReference type="NCBIfam" id="TIGR01727">
    <property type="entry name" value="oligo_HPY"/>
    <property type="match status" value="1"/>
</dbReference>
<evidence type="ECO:0000256" key="4">
    <source>
        <dbReference type="ARBA" id="ARBA00022475"/>
    </source>
</evidence>
<gene>
    <name evidence="9" type="ORF">SAMN02745157_4156</name>
</gene>
<evidence type="ECO:0000313" key="9">
    <source>
        <dbReference type="EMBL" id="SHG37739.1"/>
    </source>
</evidence>
<dbReference type="GO" id="GO:0015833">
    <property type="term" value="P:peptide transport"/>
    <property type="evidence" value="ECO:0007669"/>
    <property type="project" value="InterPro"/>
</dbReference>
<keyword evidence="5" id="KW-0547">Nucleotide-binding</keyword>
<evidence type="ECO:0000256" key="6">
    <source>
        <dbReference type="ARBA" id="ARBA00022840"/>
    </source>
</evidence>
<keyword evidence="3" id="KW-0813">Transport</keyword>
<dbReference type="GO" id="GO:0016887">
    <property type="term" value="F:ATP hydrolysis activity"/>
    <property type="evidence" value="ECO:0007669"/>
    <property type="project" value="InterPro"/>
</dbReference>
<keyword evidence="6 9" id="KW-0067">ATP-binding</keyword>
<reference evidence="9 10" key="1">
    <citation type="submission" date="2016-11" db="EMBL/GenBank/DDBJ databases">
        <authorList>
            <person name="Jaros S."/>
            <person name="Januszkiewicz K."/>
            <person name="Wedrychowicz H."/>
        </authorList>
    </citation>
    <scope>NUCLEOTIDE SEQUENCE [LARGE SCALE GENOMIC DNA]</scope>
    <source>
        <strain evidence="9 10">DSM 19436</strain>
    </source>
</reference>
<accession>A0A1M5JBS3</accession>
<evidence type="ECO:0000256" key="7">
    <source>
        <dbReference type="ARBA" id="ARBA00023136"/>
    </source>
</evidence>
<organism evidence="9 10">
    <name type="scientific">Kaistia soli DSM 19436</name>
    <dbReference type="NCBI Taxonomy" id="1122133"/>
    <lineage>
        <taxon>Bacteria</taxon>
        <taxon>Pseudomonadati</taxon>
        <taxon>Pseudomonadota</taxon>
        <taxon>Alphaproteobacteria</taxon>
        <taxon>Hyphomicrobiales</taxon>
        <taxon>Kaistiaceae</taxon>
        <taxon>Kaistia</taxon>
    </lineage>
</organism>
<dbReference type="GO" id="GO:0005886">
    <property type="term" value="C:plasma membrane"/>
    <property type="evidence" value="ECO:0007669"/>
    <property type="project" value="UniProtKB-SubCell"/>
</dbReference>